<proteinExistence type="predicted"/>
<feature type="chain" id="PRO_5027104719" description="DUF2946 domain-containing protein" evidence="2">
    <location>
        <begin position="31"/>
        <end position="163"/>
    </location>
</feature>
<feature type="region of interest" description="Disordered" evidence="1">
    <location>
        <begin position="94"/>
        <end position="146"/>
    </location>
</feature>
<organism evidence="3 4">
    <name type="scientific">Frigidibacter albus</name>
    <dbReference type="NCBI Taxonomy" id="1465486"/>
    <lineage>
        <taxon>Bacteria</taxon>
        <taxon>Pseudomonadati</taxon>
        <taxon>Pseudomonadota</taxon>
        <taxon>Alphaproteobacteria</taxon>
        <taxon>Rhodobacterales</taxon>
        <taxon>Paracoccaceae</taxon>
        <taxon>Frigidibacter</taxon>
    </lineage>
</organism>
<gene>
    <name evidence="3" type="ORF">GS660_04815</name>
</gene>
<evidence type="ECO:0008006" key="5">
    <source>
        <dbReference type="Google" id="ProtNLM"/>
    </source>
</evidence>
<name>A0A6L8VGT5_9RHOB</name>
<keyword evidence="2" id="KW-0732">Signal</keyword>
<comment type="caution">
    <text evidence="3">The sequence shown here is derived from an EMBL/GenBank/DDBJ whole genome shotgun (WGS) entry which is preliminary data.</text>
</comment>
<sequence>MYRIAHTLSGVILALALVLTGSGATGPAHGATMQVICGSDGTSTIWLDGDGTPVNPDENHSKCLNCLPSAAVIPEAAVVLSTLIAQRIAAGPVRPNAALPGPVAHLRPDPRGSPALPPGDPSNGDRPTNARLPHQSAAKIDFYQSHARTSVTDLRATSQDAPA</sequence>
<evidence type="ECO:0000256" key="1">
    <source>
        <dbReference type="SAM" id="MobiDB-lite"/>
    </source>
</evidence>
<dbReference type="RefSeq" id="WP_161343947.1">
    <property type="nucleotide sequence ID" value="NZ_BMGW01000002.1"/>
</dbReference>
<dbReference type="AlphaFoldDB" id="A0A6L8VGT5"/>
<evidence type="ECO:0000313" key="4">
    <source>
        <dbReference type="Proteomes" id="UP000477083"/>
    </source>
</evidence>
<evidence type="ECO:0000313" key="3">
    <source>
        <dbReference type="EMBL" id="MZQ88420.1"/>
    </source>
</evidence>
<accession>A0A6L8VGT5</accession>
<reference evidence="3 4" key="1">
    <citation type="submission" date="2020-01" db="EMBL/GenBank/DDBJ databases">
        <title>Frigidibacter albus SP32T (=CGMCC 1.13995T).</title>
        <authorList>
            <person name="Liao X."/>
        </authorList>
    </citation>
    <scope>NUCLEOTIDE SEQUENCE [LARGE SCALE GENOMIC DNA]</scope>
    <source>
        <strain evidence="3 4">SP32</strain>
    </source>
</reference>
<feature type="signal peptide" evidence="2">
    <location>
        <begin position="1"/>
        <end position="30"/>
    </location>
</feature>
<dbReference type="Proteomes" id="UP000477083">
    <property type="component" value="Unassembled WGS sequence"/>
</dbReference>
<dbReference type="EMBL" id="WWNR01000002">
    <property type="protein sequence ID" value="MZQ88420.1"/>
    <property type="molecule type" value="Genomic_DNA"/>
</dbReference>
<dbReference type="OrthoDB" id="7876461at2"/>
<evidence type="ECO:0000256" key="2">
    <source>
        <dbReference type="SAM" id="SignalP"/>
    </source>
</evidence>
<keyword evidence="4" id="KW-1185">Reference proteome</keyword>
<protein>
    <recommendedName>
        <fullName evidence="5">DUF2946 domain-containing protein</fullName>
    </recommendedName>
</protein>